<sequence length="35" mass="3812">MIEAADIVLDGTLPIASQMERIERPLRESESAGRG</sequence>
<gene>
    <name evidence="1" type="ORF">HNQ96_002436</name>
</gene>
<organism evidence="1 2">
    <name type="scientific">Aminobacter carboxidus</name>
    <dbReference type="NCBI Taxonomy" id="376165"/>
    <lineage>
        <taxon>Bacteria</taxon>
        <taxon>Pseudomonadati</taxon>
        <taxon>Pseudomonadota</taxon>
        <taxon>Alphaproteobacteria</taxon>
        <taxon>Hyphomicrobiales</taxon>
        <taxon>Phyllobacteriaceae</taxon>
        <taxon>Aminobacter</taxon>
    </lineage>
</organism>
<proteinExistence type="predicted"/>
<dbReference type="EMBL" id="JACHGI010000003">
    <property type="protein sequence ID" value="MBB6466571.1"/>
    <property type="molecule type" value="Genomic_DNA"/>
</dbReference>
<accession>A0A8E1WFG5</accession>
<name>A0A8E1WFG5_9HYPH</name>
<dbReference type="AlphaFoldDB" id="A0A8E1WFG5"/>
<dbReference type="Proteomes" id="UP000532373">
    <property type="component" value="Unassembled WGS sequence"/>
</dbReference>
<reference evidence="1 2" key="1">
    <citation type="submission" date="2020-08" db="EMBL/GenBank/DDBJ databases">
        <title>Genomic Encyclopedia of Type Strains, Phase IV (KMG-IV): sequencing the most valuable type-strain genomes for metagenomic binning, comparative biology and taxonomic classification.</title>
        <authorList>
            <person name="Goeker M."/>
        </authorList>
    </citation>
    <scope>NUCLEOTIDE SEQUENCE [LARGE SCALE GENOMIC DNA]</scope>
    <source>
        <strain evidence="1 2">DSM 17454</strain>
    </source>
</reference>
<evidence type="ECO:0000313" key="2">
    <source>
        <dbReference type="Proteomes" id="UP000532373"/>
    </source>
</evidence>
<protein>
    <submittedName>
        <fullName evidence="1">Uncharacterized protein</fullName>
    </submittedName>
</protein>
<evidence type="ECO:0000313" key="1">
    <source>
        <dbReference type="EMBL" id="MBB6466571.1"/>
    </source>
</evidence>
<comment type="caution">
    <text evidence="1">The sequence shown here is derived from an EMBL/GenBank/DDBJ whole genome shotgun (WGS) entry which is preliminary data.</text>
</comment>